<accession>A0ABU9TA19</accession>
<dbReference type="InterPro" id="IPR038488">
    <property type="entry name" value="Integrase_DNA-bd_sf"/>
</dbReference>
<name>A0ABU9TA19_9HYPH</name>
<dbReference type="Gene3D" id="1.10.150.130">
    <property type="match status" value="1"/>
</dbReference>
<comment type="similarity">
    <text evidence="1">Belongs to the 'phage' integrase family.</text>
</comment>
<evidence type="ECO:0000259" key="5">
    <source>
        <dbReference type="PROSITE" id="PS51898"/>
    </source>
</evidence>
<dbReference type="InterPro" id="IPR002104">
    <property type="entry name" value="Integrase_catalytic"/>
</dbReference>
<keyword evidence="4" id="KW-0233">DNA recombination</keyword>
<sequence length="395" mass="45167">MKKRLTELSIQRLSVNAGERYDVFDTLTPGLVLRVGSKGRKSWSLMYRIAGRGEDGMRGKLQRLTLGQYPIVKLEEAREKARMAYQHAEEGNDPSDLKKLELLRRNACRFEVVCEEFIELYVKPQTKKWKDTESLLRRFVIPEFIGLQISEIDRGKCFQLLDTVTAKRGEGIAREVRKHLVKFLNWSADRGYITVNPLAGAKMPSLVYVQRERVLSAEEIEKIWSAAGEIGYPFGPFVKLLILTGQRRNEIAKMQVRWFTKVDGVTAIEIPGAIRKTKRPQLLPVTDEIAKVLSDLPVYEGADHLFSTTAGHKPISGFSKAKTRIDRIVGFSDWTYHDIRRTVATELARRKVPQEHIERVLGHEVGGVQGTYNLYSYHDEKREALALWGAEWANK</sequence>
<dbReference type="PROSITE" id="PS51898">
    <property type="entry name" value="TYR_RECOMBINASE"/>
    <property type="match status" value="1"/>
</dbReference>
<dbReference type="InterPro" id="IPR011010">
    <property type="entry name" value="DNA_brk_join_enz"/>
</dbReference>
<dbReference type="Pfam" id="PF00589">
    <property type="entry name" value="Phage_integrase"/>
    <property type="match status" value="1"/>
</dbReference>
<evidence type="ECO:0000256" key="2">
    <source>
        <dbReference type="ARBA" id="ARBA00022908"/>
    </source>
</evidence>
<evidence type="ECO:0000313" key="6">
    <source>
        <dbReference type="EMBL" id="MEM5502976.1"/>
    </source>
</evidence>
<dbReference type="Gene3D" id="3.30.160.390">
    <property type="entry name" value="Integrase, DNA-binding domain"/>
    <property type="match status" value="1"/>
</dbReference>
<keyword evidence="7" id="KW-1185">Reference proteome</keyword>
<protein>
    <submittedName>
        <fullName evidence="6">Integrase family protein</fullName>
    </submittedName>
</protein>
<dbReference type="InterPro" id="IPR013762">
    <property type="entry name" value="Integrase-like_cat_sf"/>
</dbReference>
<dbReference type="Gene3D" id="1.10.443.10">
    <property type="entry name" value="Intergrase catalytic core"/>
    <property type="match status" value="1"/>
</dbReference>
<feature type="domain" description="Tyr recombinase" evidence="5">
    <location>
        <begin position="210"/>
        <end position="389"/>
    </location>
</feature>
<keyword evidence="2" id="KW-0229">DNA integration</keyword>
<comment type="caution">
    <text evidence="6">The sequence shown here is derived from an EMBL/GenBank/DDBJ whole genome shotgun (WGS) entry which is preliminary data.</text>
</comment>
<dbReference type="InterPro" id="IPR010998">
    <property type="entry name" value="Integrase_recombinase_N"/>
</dbReference>
<dbReference type="RefSeq" id="WP_342849181.1">
    <property type="nucleotide sequence ID" value="NZ_JBBMQO010000009.1"/>
</dbReference>
<dbReference type="Proteomes" id="UP001477870">
    <property type="component" value="Unassembled WGS sequence"/>
</dbReference>
<dbReference type="InterPro" id="IPR025166">
    <property type="entry name" value="Integrase_DNA_bind_dom"/>
</dbReference>
<dbReference type="EMBL" id="JBBMQO010000009">
    <property type="protein sequence ID" value="MEM5502976.1"/>
    <property type="molecule type" value="Genomic_DNA"/>
</dbReference>
<evidence type="ECO:0000256" key="1">
    <source>
        <dbReference type="ARBA" id="ARBA00008857"/>
    </source>
</evidence>
<evidence type="ECO:0000313" key="7">
    <source>
        <dbReference type="Proteomes" id="UP001477870"/>
    </source>
</evidence>
<reference evidence="6 7" key="1">
    <citation type="submission" date="2024-03" db="EMBL/GenBank/DDBJ databases">
        <title>Community enrichment and isolation of bacterial strains for fucoidan degradation.</title>
        <authorList>
            <person name="Sichert A."/>
        </authorList>
    </citation>
    <scope>NUCLEOTIDE SEQUENCE [LARGE SCALE GENOMIC DNA]</scope>
    <source>
        <strain evidence="6 7">AS62</strain>
    </source>
</reference>
<gene>
    <name evidence="6" type="ORF">WNY59_15410</name>
</gene>
<keyword evidence="3" id="KW-0238">DNA-binding</keyword>
<organism evidence="6 7">
    <name type="scientific">Ahrensia kielensis</name>
    <dbReference type="NCBI Taxonomy" id="76980"/>
    <lineage>
        <taxon>Bacteria</taxon>
        <taxon>Pseudomonadati</taxon>
        <taxon>Pseudomonadota</taxon>
        <taxon>Alphaproteobacteria</taxon>
        <taxon>Hyphomicrobiales</taxon>
        <taxon>Ahrensiaceae</taxon>
        <taxon>Ahrensia</taxon>
    </lineage>
</organism>
<dbReference type="SUPFAM" id="SSF56349">
    <property type="entry name" value="DNA breaking-rejoining enzymes"/>
    <property type="match status" value="1"/>
</dbReference>
<dbReference type="PANTHER" id="PTHR30629:SF2">
    <property type="entry name" value="PROPHAGE INTEGRASE INTS-RELATED"/>
    <property type="match status" value="1"/>
</dbReference>
<dbReference type="PANTHER" id="PTHR30629">
    <property type="entry name" value="PROPHAGE INTEGRASE"/>
    <property type="match status" value="1"/>
</dbReference>
<dbReference type="Pfam" id="PF13356">
    <property type="entry name" value="Arm-DNA-bind_3"/>
    <property type="match status" value="1"/>
</dbReference>
<evidence type="ECO:0000256" key="4">
    <source>
        <dbReference type="ARBA" id="ARBA00023172"/>
    </source>
</evidence>
<dbReference type="InterPro" id="IPR050808">
    <property type="entry name" value="Phage_Integrase"/>
</dbReference>
<proteinExistence type="inferred from homology"/>
<evidence type="ECO:0000256" key="3">
    <source>
        <dbReference type="ARBA" id="ARBA00023125"/>
    </source>
</evidence>